<proteinExistence type="inferred from homology"/>
<feature type="coiled-coil region" evidence="12">
    <location>
        <begin position="90"/>
        <end position="124"/>
    </location>
</feature>
<dbReference type="SUPFAM" id="SSF50249">
    <property type="entry name" value="Nucleic acid-binding proteins"/>
    <property type="match status" value="1"/>
</dbReference>
<evidence type="ECO:0000256" key="7">
    <source>
        <dbReference type="ARBA" id="ARBA00022840"/>
    </source>
</evidence>
<dbReference type="InterPro" id="IPR004364">
    <property type="entry name" value="Aa-tRNA-synt_II"/>
</dbReference>
<evidence type="ECO:0000313" key="15">
    <source>
        <dbReference type="EMBL" id="KAF1983530.1"/>
    </source>
</evidence>
<dbReference type="CDD" id="cd00776">
    <property type="entry name" value="AsxRS_core"/>
    <property type="match status" value="1"/>
</dbReference>
<dbReference type="NCBIfam" id="TIGR00457">
    <property type="entry name" value="asnS"/>
    <property type="match status" value="1"/>
</dbReference>
<dbReference type="Pfam" id="PF01336">
    <property type="entry name" value="tRNA_anti-codon"/>
    <property type="match status" value="1"/>
</dbReference>
<dbReference type="InterPro" id="IPR048952">
    <property type="entry name" value="AsnRS_N"/>
</dbReference>
<dbReference type="Gene3D" id="2.40.50.140">
    <property type="entry name" value="Nucleic acid-binding proteins"/>
    <property type="match status" value="1"/>
</dbReference>
<feature type="region of interest" description="Disordered" evidence="13">
    <location>
        <begin position="1"/>
        <end position="49"/>
    </location>
</feature>
<evidence type="ECO:0000256" key="3">
    <source>
        <dbReference type="ARBA" id="ARBA00012816"/>
    </source>
</evidence>
<protein>
    <recommendedName>
        <fullName evidence="3">asparagine--tRNA ligase</fullName>
        <ecNumber evidence="3">6.1.1.22</ecNumber>
    </recommendedName>
    <alternativeName>
        <fullName evidence="10">Asparaginyl-tRNA synthetase</fullName>
    </alternativeName>
</protein>
<reference evidence="15" key="1">
    <citation type="journal article" date="2020" name="Stud. Mycol.">
        <title>101 Dothideomycetes genomes: a test case for predicting lifestyles and emergence of pathogens.</title>
        <authorList>
            <person name="Haridas S."/>
            <person name="Albert R."/>
            <person name="Binder M."/>
            <person name="Bloem J."/>
            <person name="Labutti K."/>
            <person name="Salamov A."/>
            <person name="Andreopoulos B."/>
            <person name="Baker S."/>
            <person name="Barry K."/>
            <person name="Bills G."/>
            <person name="Bluhm B."/>
            <person name="Cannon C."/>
            <person name="Castanera R."/>
            <person name="Culley D."/>
            <person name="Daum C."/>
            <person name="Ezra D."/>
            <person name="Gonzalez J."/>
            <person name="Henrissat B."/>
            <person name="Kuo A."/>
            <person name="Liang C."/>
            <person name="Lipzen A."/>
            <person name="Lutzoni F."/>
            <person name="Magnuson J."/>
            <person name="Mondo S."/>
            <person name="Nolan M."/>
            <person name="Ohm R."/>
            <person name="Pangilinan J."/>
            <person name="Park H.-J."/>
            <person name="Ramirez L."/>
            <person name="Alfaro M."/>
            <person name="Sun H."/>
            <person name="Tritt A."/>
            <person name="Yoshinaga Y."/>
            <person name="Zwiers L.-H."/>
            <person name="Turgeon B."/>
            <person name="Goodwin S."/>
            <person name="Spatafora J."/>
            <person name="Crous P."/>
            <person name="Grigoriev I."/>
        </authorList>
    </citation>
    <scope>NUCLEOTIDE SEQUENCE</scope>
    <source>
        <strain evidence="15">CBS 113979</strain>
    </source>
</reference>
<dbReference type="PANTHER" id="PTHR22594">
    <property type="entry name" value="ASPARTYL/LYSYL-TRNA SYNTHETASE"/>
    <property type="match status" value="1"/>
</dbReference>
<dbReference type="InterPro" id="IPR012340">
    <property type="entry name" value="NA-bd_OB-fold"/>
</dbReference>
<evidence type="ECO:0000313" key="16">
    <source>
        <dbReference type="Proteomes" id="UP000800041"/>
    </source>
</evidence>
<keyword evidence="5" id="KW-0436">Ligase</keyword>
<evidence type="ECO:0000256" key="1">
    <source>
        <dbReference type="ARBA" id="ARBA00004496"/>
    </source>
</evidence>
<dbReference type="GO" id="GO:0006421">
    <property type="term" value="P:asparaginyl-tRNA aminoacylation"/>
    <property type="evidence" value="ECO:0007669"/>
    <property type="project" value="InterPro"/>
</dbReference>
<dbReference type="GO" id="GO:0005524">
    <property type="term" value="F:ATP binding"/>
    <property type="evidence" value="ECO:0007669"/>
    <property type="project" value="UniProtKB-KW"/>
</dbReference>
<keyword evidence="16" id="KW-1185">Reference proteome</keyword>
<keyword evidence="8" id="KW-0648">Protein biosynthesis</keyword>
<dbReference type="GO" id="GO:0003676">
    <property type="term" value="F:nucleic acid binding"/>
    <property type="evidence" value="ECO:0007669"/>
    <property type="project" value="InterPro"/>
</dbReference>
<evidence type="ECO:0000259" key="14">
    <source>
        <dbReference type="PROSITE" id="PS50862"/>
    </source>
</evidence>
<keyword evidence="12" id="KW-0175">Coiled coil</keyword>
<feature type="domain" description="Aminoacyl-transfer RNA synthetases class-II family profile" evidence="14">
    <location>
        <begin position="282"/>
        <end position="580"/>
    </location>
</feature>
<dbReference type="Proteomes" id="UP000800041">
    <property type="component" value="Unassembled WGS sequence"/>
</dbReference>
<evidence type="ECO:0000256" key="10">
    <source>
        <dbReference type="ARBA" id="ARBA00029886"/>
    </source>
</evidence>
<comment type="subcellular location">
    <subcellularLocation>
        <location evidence="1">Cytoplasm</location>
    </subcellularLocation>
</comment>
<dbReference type="Gene3D" id="3.30.1910.20">
    <property type="entry name" value="asparaginyl-tRNA synthetase, N-terminal domain"/>
    <property type="match status" value="1"/>
</dbReference>
<dbReference type="AlphaFoldDB" id="A0A6G1GRV9"/>
<dbReference type="SUPFAM" id="SSF55681">
    <property type="entry name" value="Class II aaRS and biotin synthetases"/>
    <property type="match status" value="1"/>
</dbReference>
<evidence type="ECO:0000256" key="11">
    <source>
        <dbReference type="ARBA" id="ARBA00047844"/>
    </source>
</evidence>
<dbReference type="OrthoDB" id="1931232at2759"/>
<evidence type="ECO:0000256" key="8">
    <source>
        <dbReference type="ARBA" id="ARBA00022917"/>
    </source>
</evidence>
<dbReference type="Pfam" id="PF20917">
    <property type="entry name" value="AsnRS_N"/>
    <property type="match status" value="1"/>
</dbReference>
<evidence type="ECO:0000256" key="6">
    <source>
        <dbReference type="ARBA" id="ARBA00022741"/>
    </source>
</evidence>
<dbReference type="GO" id="GO:0005737">
    <property type="term" value="C:cytoplasm"/>
    <property type="evidence" value="ECO:0007669"/>
    <property type="project" value="UniProtKB-SubCell"/>
</dbReference>
<evidence type="ECO:0000256" key="4">
    <source>
        <dbReference type="ARBA" id="ARBA00022490"/>
    </source>
</evidence>
<dbReference type="EC" id="6.1.1.22" evidence="3"/>
<dbReference type="InterPro" id="IPR004365">
    <property type="entry name" value="NA-bd_OB_tRNA"/>
</dbReference>
<dbReference type="InterPro" id="IPR004522">
    <property type="entry name" value="Asn-tRNA-ligase"/>
</dbReference>
<keyword evidence="9 15" id="KW-0030">Aminoacyl-tRNA synthetase</keyword>
<gene>
    <name evidence="15" type="ORF">K402DRAFT_163590</name>
</gene>
<evidence type="ECO:0000256" key="13">
    <source>
        <dbReference type="SAM" id="MobiDB-lite"/>
    </source>
</evidence>
<name>A0A6G1GRV9_9PEZI</name>
<dbReference type="InterPro" id="IPR002312">
    <property type="entry name" value="Asp/Asn-tRNA-synth_IIb"/>
</dbReference>
<evidence type="ECO:0000256" key="2">
    <source>
        <dbReference type="ARBA" id="ARBA00008226"/>
    </source>
</evidence>
<comment type="similarity">
    <text evidence="2">Belongs to the class-II aminoacyl-tRNA synthetase family.</text>
</comment>
<dbReference type="PROSITE" id="PS50862">
    <property type="entry name" value="AA_TRNA_LIGASE_II"/>
    <property type="match status" value="1"/>
</dbReference>
<accession>A0A6G1GRV9</accession>
<dbReference type="InterPro" id="IPR045864">
    <property type="entry name" value="aa-tRNA-synth_II/BPL/LPL"/>
</dbReference>
<dbReference type="EMBL" id="ML977174">
    <property type="protein sequence ID" value="KAF1983530.1"/>
    <property type="molecule type" value="Genomic_DNA"/>
</dbReference>
<comment type="catalytic activity">
    <reaction evidence="11">
        <text>tRNA(Asn) + L-asparagine + ATP = L-asparaginyl-tRNA(Asn) + AMP + diphosphate + H(+)</text>
        <dbReference type="Rhea" id="RHEA:11180"/>
        <dbReference type="Rhea" id="RHEA-COMP:9659"/>
        <dbReference type="Rhea" id="RHEA-COMP:9674"/>
        <dbReference type="ChEBI" id="CHEBI:15378"/>
        <dbReference type="ChEBI" id="CHEBI:30616"/>
        <dbReference type="ChEBI" id="CHEBI:33019"/>
        <dbReference type="ChEBI" id="CHEBI:58048"/>
        <dbReference type="ChEBI" id="CHEBI:78442"/>
        <dbReference type="ChEBI" id="CHEBI:78515"/>
        <dbReference type="ChEBI" id="CHEBI:456215"/>
        <dbReference type="EC" id="6.1.1.22"/>
    </reaction>
</comment>
<dbReference type="PANTHER" id="PTHR22594:SF16">
    <property type="entry name" value="ASPARAGINE--TRNA LIGASE, CYTOPLASMIC"/>
    <property type="match status" value="1"/>
</dbReference>
<dbReference type="Pfam" id="PF00152">
    <property type="entry name" value="tRNA-synt_2"/>
    <property type="match status" value="1"/>
</dbReference>
<organism evidence="15 16">
    <name type="scientific">Aulographum hederae CBS 113979</name>
    <dbReference type="NCBI Taxonomy" id="1176131"/>
    <lineage>
        <taxon>Eukaryota</taxon>
        <taxon>Fungi</taxon>
        <taxon>Dikarya</taxon>
        <taxon>Ascomycota</taxon>
        <taxon>Pezizomycotina</taxon>
        <taxon>Dothideomycetes</taxon>
        <taxon>Pleosporomycetidae</taxon>
        <taxon>Aulographales</taxon>
        <taxon>Aulographaceae</taxon>
    </lineage>
</organism>
<dbReference type="InterPro" id="IPR006195">
    <property type="entry name" value="aa-tRNA-synth_II"/>
</dbReference>
<dbReference type="PRINTS" id="PR01042">
    <property type="entry name" value="TRNASYNTHASP"/>
</dbReference>
<dbReference type="CDD" id="cd04323">
    <property type="entry name" value="AsnRS_cyto_like_N"/>
    <property type="match status" value="1"/>
</dbReference>
<evidence type="ECO:0000256" key="5">
    <source>
        <dbReference type="ARBA" id="ARBA00022598"/>
    </source>
</evidence>
<evidence type="ECO:0000256" key="12">
    <source>
        <dbReference type="SAM" id="Coils"/>
    </source>
</evidence>
<keyword evidence="4" id="KW-0963">Cytoplasm</keyword>
<sequence length="588" mass="66613">MSSSQGPVPVTAPASDLPSIYVDEVAGTDDDSSDLGTQEKPHKSLSHAYFKTEQPERFSYLVRKEEDGEWLPAAKAAMKKAVQWRQTQLKKASKGKEAAAQQEKEAAERQKILEEAKKIKVEEDSSLPAAKPIKMSVTDADVVTLGTEGQKGTRVRVWGRVHTVRKQSQLVFVVLRASDKKLQCLFSGQLAKTYDILTLTPETCLEVFGEMRSVPSGQKAPDDRELIVDYYEISGKAPEGDDSFATRIPLDPKTGEVRSDDKEAFYDIRHLVLRTELASSLMRVRSATKKAFRQVYQELDIEEADPPALVQTQCEGGSTLFEFDYYGQKAYLTQSSQLYLETLLPSLGDCYCIEKSFRAEKSLTRRHLSEYLHVEAELDFIQFTDLLAHIEHIICRVIDILMAQPAIKSIIEKLHPEFKPPQRPFMRMKYAEAIDWLRDEGILTDEGKPHEFGDDIAEAAERRMTDKIGKPILLTHFPGPIKSFYMPPDAADPRVTESVDVLMPGVGEIVGGSMRIYDYEQIIAAYKRDGFTQKEIESYFWYTDQRKYGGSPHGGYGLGLERFIAWLCKQHTVRETTMYPRYMGRCKP</sequence>
<evidence type="ECO:0000256" key="9">
    <source>
        <dbReference type="ARBA" id="ARBA00023146"/>
    </source>
</evidence>
<dbReference type="GO" id="GO:0004816">
    <property type="term" value="F:asparagine-tRNA ligase activity"/>
    <property type="evidence" value="ECO:0007669"/>
    <property type="project" value="UniProtKB-EC"/>
</dbReference>
<dbReference type="Gene3D" id="3.30.930.10">
    <property type="entry name" value="Bira Bifunctional Protein, Domain 2"/>
    <property type="match status" value="1"/>
</dbReference>
<keyword evidence="7" id="KW-0067">ATP-binding</keyword>
<keyword evidence="6" id="KW-0547">Nucleotide-binding</keyword>